<dbReference type="Proteomes" id="UP000324800">
    <property type="component" value="Unassembled WGS sequence"/>
</dbReference>
<accession>A0A5J4V308</accession>
<feature type="region of interest" description="Disordered" evidence="2">
    <location>
        <begin position="397"/>
        <end position="517"/>
    </location>
</feature>
<feature type="compositionally biased region" description="Polar residues" evidence="2">
    <location>
        <begin position="891"/>
        <end position="906"/>
    </location>
</feature>
<organism evidence="4 5">
    <name type="scientific">Streblomastix strix</name>
    <dbReference type="NCBI Taxonomy" id="222440"/>
    <lineage>
        <taxon>Eukaryota</taxon>
        <taxon>Metamonada</taxon>
        <taxon>Preaxostyla</taxon>
        <taxon>Oxymonadida</taxon>
        <taxon>Streblomastigidae</taxon>
        <taxon>Streblomastix</taxon>
    </lineage>
</organism>
<dbReference type="InterPro" id="IPR052055">
    <property type="entry name" value="Hepadnavirus_pol/RT"/>
</dbReference>
<feature type="non-terminal residue" evidence="4">
    <location>
        <position position="1"/>
    </location>
</feature>
<dbReference type="CDD" id="cd01647">
    <property type="entry name" value="RT_LTR"/>
    <property type="match status" value="1"/>
</dbReference>
<feature type="compositionally biased region" description="Basic and acidic residues" evidence="2">
    <location>
        <begin position="964"/>
        <end position="985"/>
    </location>
</feature>
<reference evidence="4 5" key="1">
    <citation type="submission" date="2019-03" db="EMBL/GenBank/DDBJ databases">
        <title>Single cell metagenomics reveals metabolic interactions within the superorganism composed of flagellate Streblomastix strix and complex community of Bacteroidetes bacteria on its surface.</title>
        <authorList>
            <person name="Treitli S.C."/>
            <person name="Kolisko M."/>
            <person name="Husnik F."/>
            <person name="Keeling P."/>
            <person name="Hampl V."/>
        </authorList>
    </citation>
    <scope>NUCLEOTIDE SEQUENCE [LARGE SCALE GENOMIC DNA]</scope>
    <source>
        <strain evidence="4">ST1C</strain>
    </source>
</reference>
<evidence type="ECO:0000256" key="1">
    <source>
        <dbReference type="SAM" id="Coils"/>
    </source>
</evidence>
<name>A0A5J4V308_9EUKA</name>
<feature type="coiled-coil region" evidence="1">
    <location>
        <begin position="714"/>
        <end position="748"/>
    </location>
</feature>
<dbReference type="InterPro" id="IPR043128">
    <property type="entry name" value="Rev_trsase/Diguanyl_cyclase"/>
</dbReference>
<feature type="compositionally biased region" description="Basic and acidic residues" evidence="2">
    <location>
        <begin position="459"/>
        <end position="473"/>
    </location>
</feature>
<dbReference type="PROSITE" id="PS50878">
    <property type="entry name" value="RT_POL"/>
    <property type="match status" value="1"/>
</dbReference>
<protein>
    <recommendedName>
        <fullName evidence="3">Reverse transcriptase domain-containing protein</fullName>
    </recommendedName>
</protein>
<dbReference type="InterPro" id="IPR043502">
    <property type="entry name" value="DNA/RNA_pol_sf"/>
</dbReference>
<dbReference type="EMBL" id="SNRW01009898">
    <property type="protein sequence ID" value="KAA6377336.1"/>
    <property type="molecule type" value="Genomic_DNA"/>
</dbReference>
<feature type="compositionally biased region" description="Acidic residues" evidence="2">
    <location>
        <begin position="804"/>
        <end position="818"/>
    </location>
</feature>
<sequence length="1226" mass="140084">TAIEQPEIGDEIGKFLQAELQPTLQDIERQLMPRQAVSVRTQTLMVKVLEAMTGMNANEIDFWATNILDEQNGEARRREIQYPTLLAVTSLPVPDEVLNAKRSPIDKILQSEQALALYNFRIGEGMLAHLCEQQEDNLAIDILSQMIHNLREAERTPFARARNENGTNANYFNLAANSINSHLNSEAGSHMLGAQVIARSDTANKDAIGITNLLSGIQQLGKARVKTKRFRQLTLSAIWKQVMRPMLNQNENQALAQNQEIQIRRTHDDMPPPNSGPRDQPPPGHGLYAQRNAAIPQSTIFPPALNAEQEIPGIPNVLTKETIREHMRSWMLKGFDLIPVGKDDEGQYWPGFGPGVPHATDWRKAKQQGQTLSKDEVRAFWREHSFDLRIAYVRKEYDSEDDSETLQPAKTTRREFRNKFGRHRNRSLSPHSKRSRYNSPDRRSESRERSGSRGYSRSSDYESPRETRTDADKNYNGFETRNESRGRGRGSYRGRGYSYQGRGQGYQERDQSNQERYKEAQKYNPYIKQAFNKTKNLIIWNRTHQFEDKNREEGWDDNPNDDWTKRTQMQKDPPDNRSDRDSTWTEDEVSQHQVNHRIKTTSTNKKQSNKDSPNYNEKEDLSISDSDLEWQQLIGAIDSNNNLTPRSAQKQLQEMMLQSVSNQTTKQQQQTIGSKIQQRIISPLPRMITTGMNKYKPVVQPQLSVTPTQKSQHRAGLRQKLKKAERELELLKAKQQLQQQENNDLNNTNVEISDIQGTVGQLTGLQPSPIAEGPSLNAGLRPEEAGSISASNKERTELQINEGHDDDNADEEEDEQTDEAALNQNKDYRVNIISQPLVQENLGTQPQNNQGLNALSQMEKDDVGPAPVGVQDTPKKGSGSKKAKTEGLNASEENQGNNAQAQTKTASKVPKTKAAPKRSKKAAEERSRIPDRAGTLQTREISVEISLWNRGEECADDNSSSGDGGKDQRIDIQREDGRNGGKDQKIQVNMGINRERRIHKYWILSEIQRLEQLKKLEENKMIIPFRGKQEEKEAYQEMLKEELEEGIVVPIQESQVKWWNHTFLIKKPNGTWRKILDASKLTKEIENLHFKMHGLEEVQYLANQMDYATSLDLKSAFHHISVSPNSIPYLAFNFYNNNYAYKAMPFGTKHSPIFFAEAIESILRQIRLHSEIKILNYCDDILLIHQNKQILKTQTMEIIKTLEQFGRTISAAKCETEQKQIIIFFG</sequence>
<dbReference type="Gene3D" id="3.10.10.10">
    <property type="entry name" value="HIV Type 1 Reverse Transcriptase, subunit A, domain 1"/>
    <property type="match status" value="1"/>
</dbReference>
<dbReference type="SUPFAM" id="SSF56672">
    <property type="entry name" value="DNA/RNA polymerases"/>
    <property type="match status" value="1"/>
</dbReference>
<feature type="region of interest" description="Disordered" evidence="2">
    <location>
        <begin position="952"/>
        <end position="985"/>
    </location>
</feature>
<dbReference type="Pfam" id="PF00078">
    <property type="entry name" value="RVT_1"/>
    <property type="match status" value="1"/>
</dbReference>
<feature type="compositionally biased region" description="Basic and acidic residues" evidence="2">
    <location>
        <begin position="921"/>
        <end position="931"/>
    </location>
</feature>
<feature type="compositionally biased region" description="Basic and acidic residues" evidence="2">
    <location>
        <begin position="572"/>
        <end position="583"/>
    </location>
</feature>
<proteinExistence type="predicted"/>
<gene>
    <name evidence="4" type="ORF">EZS28_027137</name>
</gene>
<dbReference type="InterPro" id="IPR000477">
    <property type="entry name" value="RT_dom"/>
</dbReference>
<dbReference type="Gene3D" id="3.30.70.270">
    <property type="match status" value="1"/>
</dbReference>
<keyword evidence="1" id="KW-0175">Coiled coil</keyword>
<evidence type="ECO:0000256" key="2">
    <source>
        <dbReference type="SAM" id="MobiDB-lite"/>
    </source>
</evidence>
<comment type="caution">
    <text evidence="4">The sequence shown here is derived from an EMBL/GenBank/DDBJ whole genome shotgun (WGS) entry which is preliminary data.</text>
</comment>
<evidence type="ECO:0000313" key="5">
    <source>
        <dbReference type="Proteomes" id="UP000324800"/>
    </source>
</evidence>
<dbReference type="PANTHER" id="PTHR33050:SF7">
    <property type="entry name" value="RIBONUCLEASE H"/>
    <property type="match status" value="1"/>
</dbReference>
<evidence type="ECO:0000313" key="4">
    <source>
        <dbReference type="EMBL" id="KAA6377336.1"/>
    </source>
</evidence>
<feature type="region of interest" description="Disordered" evidence="2">
    <location>
        <begin position="550"/>
        <end position="620"/>
    </location>
</feature>
<feature type="compositionally biased region" description="Basic residues" evidence="2">
    <location>
        <begin position="419"/>
        <end position="436"/>
    </location>
</feature>
<feature type="compositionally biased region" description="Pro residues" evidence="2">
    <location>
        <begin position="271"/>
        <end position="284"/>
    </location>
</feature>
<feature type="region of interest" description="Disordered" evidence="2">
    <location>
        <begin position="266"/>
        <end position="289"/>
    </location>
</feature>
<feature type="domain" description="Reverse transcriptase" evidence="3">
    <location>
        <begin position="1046"/>
        <end position="1226"/>
    </location>
</feature>
<dbReference type="PANTHER" id="PTHR33050">
    <property type="entry name" value="REVERSE TRANSCRIPTASE DOMAIN-CONTAINING PROTEIN"/>
    <property type="match status" value="1"/>
</dbReference>
<feature type="compositionally biased region" description="Basic and acidic residues" evidence="2">
    <location>
        <begin position="439"/>
        <end position="451"/>
    </location>
</feature>
<feature type="compositionally biased region" description="Basic residues" evidence="2">
    <location>
        <begin position="910"/>
        <end position="920"/>
    </location>
</feature>
<feature type="region of interest" description="Disordered" evidence="2">
    <location>
        <begin position="860"/>
        <end position="937"/>
    </location>
</feature>
<feature type="region of interest" description="Disordered" evidence="2">
    <location>
        <begin position="760"/>
        <end position="827"/>
    </location>
</feature>
<dbReference type="AlphaFoldDB" id="A0A5J4V308"/>
<evidence type="ECO:0000259" key="3">
    <source>
        <dbReference type="PROSITE" id="PS50878"/>
    </source>
</evidence>
<feature type="compositionally biased region" description="Basic and acidic residues" evidence="2">
    <location>
        <begin position="507"/>
        <end position="517"/>
    </location>
</feature>